<evidence type="ECO:0000313" key="1">
    <source>
        <dbReference type="EMBL" id="CAG8771586.1"/>
    </source>
</evidence>
<dbReference type="Proteomes" id="UP000789405">
    <property type="component" value="Unassembled WGS sequence"/>
</dbReference>
<dbReference type="EMBL" id="CAJVPY010019446">
    <property type="protein sequence ID" value="CAG8771586.1"/>
    <property type="molecule type" value="Genomic_DNA"/>
</dbReference>
<organism evidence="1 2">
    <name type="scientific">Dentiscutata erythropus</name>
    <dbReference type="NCBI Taxonomy" id="1348616"/>
    <lineage>
        <taxon>Eukaryota</taxon>
        <taxon>Fungi</taxon>
        <taxon>Fungi incertae sedis</taxon>
        <taxon>Mucoromycota</taxon>
        <taxon>Glomeromycotina</taxon>
        <taxon>Glomeromycetes</taxon>
        <taxon>Diversisporales</taxon>
        <taxon>Gigasporaceae</taxon>
        <taxon>Dentiscutata</taxon>
    </lineage>
</organism>
<dbReference type="AlphaFoldDB" id="A0A9N9NWY4"/>
<proteinExistence type="predicted"/>
<protein>
    <submittedName>
        <fullName evidence="1">25499_t:CDS:1</fullName>
    </submittedName>
</protein>
<sequence>MINIPHLQFGQFGDCEIWYDKIFLPALKIINCPNDILQHYPASFKSYRLKSKSKTQIFSSYPLHQTYLSNLTNAINNIIDSTPNLLKYKNFFFHIYSKNLKLFTKFSNNSELQKSLDFIFKNFSMNPNSDWQNSIKLDFGIEFISPDTTSFNSIYWKRNTVINLLYGIGVTFLTNLTNSRINNWAYTYDISEVFTSSIQTLLADLNETDAVYNFEKVQNACTNSFDLFNENINMNYGARLEYRISYSILNNFLTILLNKLPNFLNSNPFYIIPTQDMLKFKTAKLKTLLNTYNHSLNISLPQLTENHKHFRICLVILMKSINQNINAIPFVKQYFGDSNYDNANNVGTLELYQIIEKSNVAWLLPDIFDIDNCIINIPLQDNQQQLSTRITSPTYKNITPEEENQLKNLIDIIKVTNRFDDQMNLL</sequence>
<reference evidence="1" key="1">
    <citation type="submission" date="2021-06" db="EMBL/GenBank/DDBJ databases">
        <authorList>
            <person name="Kallberg Y."/>
            <person name="Tangrot J."/>
            <person name="Rosling A."/>
        </authorList>
    </citation>
    <scope>NUCLEOTIDE SEQUENCE</scope>
    <source>
        <strain evidence="1">MA453B</strain>
    </source>
</reference>
<feature type="non-terminal residue" evidence="1">
    <location>
        <position position="426"/>
    </location>
</feature>
<keyword evidence="2" id="KW-1185">Reference proteome</keyword>
<comment type="caution">
    <text evidence="1">The sequence shown here is derived from an EMBL/GenBank/DDBJ whole genome shotgun (WGS) entry which is preliminary data.</text>
</comment>
<accession>A0A9N9NWY4</accession>
<name>A0A9N9NWY4_9GLOM</name>
<dbReference type="OrthoDB" id="5369347at2759"/>
<evidence type="ECO:0000313" key="2">
    <source>
        <dbReference type="Proteomes" id="UP000789405"/>
    </source>
</evidence>
<gene>
    <name evidence="1" type="ORF">DERYTH_LOCUS18746</name>
</gene>